<reference evidence="2 3" key="1">
    <citation type="submission" date="2022-12" db="EMBL/GenBank/DDBJ databases">
        <title>Microbacterium terricola strain KV-448 chromosome, complete genome.</title>
        <authorList>
            <person name="Oshima T."/>
            <person name="Moriya T."/>
            <person name="Bessho Y."/>
        </authorList>
    </citation>
    <scope>NUCLEOTIDE SEQUENCE [LARGE SCALE GENOMIC DNA]</scope>
    <source>
        <strain evidence="2 3">KV-448</strain>
    </source>
</reference>
<protein>
    <recommendedName>
        <fullName evidence="4">PH domain-containing protein</fullName>
    </recommendedName>
</protein>
<dbReference type="EMBL" id="AP027141">
    <property type="protein sequence ID" value="BDV30079.1"/>
    <property type="molecule type" value="Genomic_DNA"/>
</dbReference>
<feature type="transmembrane region" description="Helical" evidence="1">
    <location>
        <begin position="44"/>
        <end position="67"/>
    </location>
</feature>
<keyword evidence="3" id="KW-1185">Reference proteome</keyword>
<evidence type="ECO:0000256" key="1">
    <source>
        <dbReference type="SAM" id="Phobius"/>
    </source>
</evidence>
<feature type="transmembrane region" description="Helical" evidence="1">
    <location>
        <begin position="181"/>
        <end position="202"/>
    </location>
</feature>
<evidence type="ECO:0000313" key="3">
    <source>
        <dbReference type="Proteomes" id="UP001317779"/>
    </source>
</evidence>
<feature type="transmembrane region" description="Helical" evidence="1">
    <location>
        <begin position="16"/>
        <end position="38"/>
    </location>
</feature>
<evidence type="ECO:0008006" key="4">
    <source>
        <dbReference type="Google" id="ProtNLM"/>
    </source>
</evidence>
<accession>A0ABM8DWW6</accession>
<evidence type="ECO:0000313" key="2">
    <source>
        <dbReference type="EMBL" id="BDV30079.1"/>
    </source>
</evidence>
<proteinExistence type="predicted"/>
<keyword evidence="1" id="KW-0472">Membrane</keyword>
<organism evidence="2 3">
    <name type="scientific">Microbacterium terricola</name>
    <dbReference type="NCBI Taxonomy" id="344163"/>
    <lineage>
        <taxon>Bacteria</taxon>
        <taxon>Bacillati</taxon>
        <taxon>Actinomycetota</taxon>
        <taxon>Actinomycetes</taxon>
        <taxon>Micrococcales</taxon>
        <taxon>Microbacteriaceae</taxon>
        <taxon>Microbacterium</taxon>
    </lineage>
</organism>
<name>A0ABM8DWW6_9MICO</name>
<sequence>MGAVPPPSALSSRPRFAPLLSIGLPVLVLAVVVVAAVSPPEWGAWRMAAFVAAFSWYAWLLWAWPLLEIEAETVRVRNALWTWRLPLGAIAGVQSGRGLTLILRDATKVPVTAVTGSDIVVESMRNVEAYTEGGHFVRNASDVSPSARGIGAGETAAWARRIEVLLREAAPVPVSEVSRRLNVAVAAASVVVTALVPIAIALT</sequence>
<gene>
    <name evidence="2" type="ORF">Microterr_07390</name>
</gene>
<dbReference type="Proteomes" id="UP001317779">
    <property type="component" value="Chromosome"/>
</dbReference>
<keyword evidence="1" id="KW-0812">Transmembrane</keyword>
<keyword evidence="1" id="KW-1133">Transmembrane helix</keyword>